<evidence type="ECO:0000256" key="4">
    <source>
        <dbReference type="ARBA" id="ARBA00022840"/>
    </source>
</evidence>
<comment type="caution">
    <text evidence="10">The sequence shown here is derived from an EMBL/GenBank/DDBJ whole genome shotgun (WGS) entry which is preliminary data.</text>
</comment>
<proteinExistence type="predicted"/>
<evidence type="ECO:0000256" key="5">
    <source>
        <dbReference type="ARBA" id="ARBA00022989"/>
    </source>
</evidence>
<keyword evidence="4 10" id="KW-0067">ATP-binding</keyword>
<dbReference type="SMART" id="SM00382">
    <property type="entry name" value="AAA"/>
    <property type="match status" value="1"/>
</dbReference>
<evidence type="ECO:0000259" key="9">
    <source>
        <dbReference type="PROSITE" id="PS50929"/>
    </source>
</evidence>
<comment type="subcellular location">
    <subcellularLocation>
        <location evidence="1">Cell membrane</location>
        <topology evidence="1">Multi-pass membrane protein</topology>
    </subcellularLocation>
</comment>
<dbReference type="PROSITE" id="PS50893">
    <property type="entry name" value="ABC_TRANSPORTER_2"/>
    <property type="match status" value="1"/>
</dbReference>
<dbReference type="InterPro" id="IPR003439">
    <property type="entry name" value="ABC_transporter-like_ATP-bd"/>
</dbReference>
<dbReference type="EMBL" id="AVQI01000045">
    <property type="protein sequence ID" value="ERK03080.1"/>
    <property type="molecule type" value="Genomic_DNA"/>
</dbReference>
<sequence>MIREIVHTLTKKGKCALALSIAGFTVYALSGAVMMLSVLKAMEDVGAGKGGLLRYGLLFGSCLLIKCGCSVFADMQKHFAGFDLVYEIRSKIIRRLKTFSLGFYTNERLGEIGTIIHKDVDTMELVVGHLWTRMCADGIVSAVLLPLLFFADMRMALITIAGISFALPFLIRALKTAGKMEAGAGDRLADMVSLFVEYVKGIPLLKAFSESKRFDEKLVSAAGAFGDAAKRIAKYKAALLSVYGFFLDATFWLTATAGIFFIVDGTLPLMRYLLFIILSREFYKPFVAMETHWMNYLAVTDSFRRIKKITDAPAVSESAHPKTPKEFSIAFDGVGFLYEEGGFAMKDISFYVPARTLTALVGASGSGKTTVTNLLLRFWDVRQGAVRIGDVDVRDMAYDELLGSVSIVMQDVKLFADTIGENIRLGKAGAADDEVIRAAKRARIHDFIVSLPDGYRTIIGENGTGLSGGQKQRISIARAFLKDAPILLLDEITSSVDPVNEALLQEAISELAKDRTVLVVAHHLNTIRSADQILVFENGAIVQAGTHEALLSETDGAYCRLWRQGCEPCERPGKNNY</sequence>
<evidence type="ECO:0000256" key="6">
    <source>
        <dbReference type="ARBA" id="ARBA00023136"/>
    </source>
</evidence>
<evidence type="ECO:0000313" key="11">
    <source>
        <dbReference type="Proteomes" id="UP000016646"/>
    </source>
</evidence>
<dbReference type="InterPro" id="IPR003593">
    <property type="entry name" value="AAA+_ATPase"/>
</dbReference>
<keyword evidence="5 7" id="KW-1133">Transmembrane helix</keyword>
<evidence type="ECO:0000256" key="7">
    <source>
        <dbReference type="SAM" id="Phobius"/>
    </source>
</evidence>
<gene>
    <name evidence="10" type="ORF">HMPREF0860_2564</name>
</gene>
<protein>
    <submittedName>
        <fullName evidence="10">ABC transporter, ATP-binding protein</fullName>
    </submittedName>
</protein>
<keyword evidence="6 7" id="KW-0472">Membrane</keyword>
<dbReference type="PANTHER" id="PTHR24221:SF397">
    <property type="entry name" value="ABC TRANSPORTER, ATP-BINDING TRANSMEMBRANE PROTEIN"/>
    <property type="match status" value="1"/>
</dbReference>
<dbReference type="PROSITE" id="PS50929">
    <property type="entry name" value="ABC_TM1F"/>
    <property type="match status" value="1"/>
</dbReference>
<name>A0ABN0P6N2_TRESO</name>
<dbReference type="Gene3D" id="3.40.50.300">
    <property type="entry name" value="P-loop containing nucleotide triphosphate hydrolases"/>
    <property type="match status" value="1"/>
</dbReference>
<dbReference type="Pfam" id="PF00664">
    <property type="entry name" value="ABC_membrane"/>
    <property type="match status" value="1"/>
</dbReference>
<evidence type="ECO:0000313" key="10">
    <source>
        <dbReference type="EMBL" id="ERK03080.1"/>
    </source>
</evidence>
<dbReference type="InterPro" id="IPR027417">
    <property type="entry name" value="P-loop_NTPase"/>
</dbReference>
<reference evidence="10 11" key="1">
    <citation type="submission" date="2013-08" db="EMBL/GenBank/DDBJ databases">
        <authorList>
            <person name="Durkin A.S."/>
            <person name="Haft D.R."/>
            <person name="McCorrison J."/>
            <person name="Torralba M."/>
            <person name="Gillis M."/>
            <person name="Haft D.H."/>
            <person name="Methe B."/>
            <person name="Sutton G."/>
            <person name="Nelson K.E."/>
        </authorList>
    </citation>
    <scope>NUCLEOTIDE SEQUENCE [LARGE SCALE GENOMIC DNA]</scope>
    <source>
        <strain evidence="10 11">ATCC 35536</strain>
    </source>
</reference>
<keyword evidence="11" id="KW-1185">Reference proteome</keyword>
<feature type="transmembrane region" description="Helical" evidence="7">
    <location>
        <begin position="130"/>
        <end position="149"/>
    </location>
</feature>
<keyword evidence="3" id="KW-0547">Nucleotide-binding</keyword>
<evidence type="ECO:0000256" key="1">
    <source>
        <dbReference type="ARBA" id="ARBA00004651"/>
    </source>
</evidence>
<dbReference type="SUPFAM" id="SSF52540">
    <property type="entry name" value="P-loop containing nucleoside triphosphate hydrolases"/>
    <property type="match status" value="1"/>
</dbReference>
<feature type="transmembrane region" description="Helical" evidence="7">
    <location>
        <begin position="16"/>
        <end position="39"/>
    </location>
</feature>
<organism evidence="10 11">
    <name type="scientific">Treponema socranskii subsp. socranskii VPI DR56BR1116 = ATCC 35536</name>
    <dbReference type="NCBI Taxonomy" id="1125725"/>
    <lineage>
        <taxon>Bacteria</taxon>
        <taxon>Pseudomonadati</taxon>
        <taxon>Spirochaetota</taxon>
        <taxon>Spirochaetia</taxon>
        <taxon>Spirochaetales</taxon>
        <taxon>Treponemataceae</taxon>
        <taxon>Treponema</taxon>
    </lineage>
</organism>
<evidence type="ECO:0000259" key="8">
    <source>
        <dbReference type="PROSITE" id="PS50893"/>
    </source>
</evidence>
<feature type="transmembrane region" description="Helical" evidence="7">
    <location>
        <begin position="51"/>
        <end position="73"/>
    </location>
</feature>
<feature type="domain" description="ABC transmembrane type-1" evidence="9">
    <location>
        <begin position="16"/>
        <end position="298"/>
    </location>
</feature>
<dbReference type="SUPFAM" id="SSF90123">
    <property type="entry name" value="ABC transporter transmembrane region"/>
    <property type="match status" value="1"/>
</dbReference>
<dbReference type="InterPro" id="IPR017871">
    <property type="entry name" value="ABC_transporter-like_CS"/>
</dbReference>
<dbReference type="InterPro" id="IPR039421">
    <property type="entry name" value="Type_1_exporter"/>
</dbReference>
<feature type="transmembrane region" description="Helical" evidence="7">
    <location>
        <begin position="240"/>
        <end position="263"/>
    </location>
</feature>
<feature type="domain" description="ABC transporter" evidence="8">
    <location>
        <begin position="329"/>
        <end position="563"/>
    </location>
</feature>
<feature type="transmembrane region" description="Helical" evidence="7">
    <location>
        <begin position="155"/>
        <end position="174"/>
    </location>
</feature>
<accession>A0ABN0P6N2</accession>
<dbReference type="Gene3D" id="1.20.1560.10">
    <property type="entry name" value="ABC transporter type 1, transmembrane domain"/>
    <property type="match status" value="1"/>
</dbReference>
<dbReference type="PANTHER" id="PTHR24221">
    <property type="entry name" value="ATP-BINDING CASSETTE SUB-FAMILY B"/>
    <property type="match status" value="1"/>
</dbReference>
<dbReference type="Proteomes" id="UP000016646">
    <property type="component" value="Unassembled WGS sequence"/>
</dbReference>
<dbReference type="GO" id="GO:0005524">
    <property type="term" value="F:ATP binding"/>
    <property type="evidence" value="ECO:0007669"/>
    <property type="project" value="UniProtKB-KW"/>
</dbReference>
<dbReference type="RefSeq" id="WP_021495598.1">
    <property type="nucleotide sequence ID" value="NZ_AUZJ01000043.1"/>
</dbReference>
<dbReference type="PROSITE" id="PS00211">
    <property type="entry name" value="ABC_TRANSPORTER_1"/>
    <property type="match status" value="1"/>
</dbReference>
<evidence type="ECO:0000256" key="2">
    <source>
        <dbReference type="ARBA" id="ARBA00022692"/>
    </source>
</evidence>
<keyword evidence="2 7" id="KW-0812">Transmembrane</keyword>
<dbReference type="Pfam" id="PF00005">
    <property type="entry name" value="ABC_tran"/>
    <property type="match status" value="1"/>
</dbReference>
<dbReference type="InterPro" id="IPR011527">
    <property type="entry name" value="ABC1_TM_dom"/>
</dbReference>
<evidence type="ECO:0000256" key="3">
    <source>
        <dbReference type="ARBA" id="ARBA00022741"/>
    </source>
</evidence>
<dbReference type="InterPro" id="IPR036640">
    <property type="entry name" value="ABC1_TM_sf"/>
</dbReference>